<dbReference type="NCBIfam" id="TIGR00229">
    <property type="entry name" value="sensory_box"/>
    <property type="match status" value="1"/>
</dbReference>
<dbReference type="InterPro" id="IPR035965">
    <property type="entry name" value="PAS-like_dom_sf"/>
</dbReference>
<keyword evidence="2" id="KW-0067">ATP-binding</keyword>
<dbReference type="Gene3D" id="3.30.450.20">
    <property type="entry name" value="PAS domain"/>
    <property type="match status" value="1"/>
</dbReference>
<dbReference type="Pfam" id="PF02954">
    <property type="entry name" value="HTH_8"/>
    <property type="match status" value="1"/>
</dbReference>
<dbReference type="InterPro" id="IPR013767">
    <property type="entry name" value="PAS_fold"/>
</dbReference>
<dbReference type="FunFam" id="3.40.50.300:FF:000006">
    <property type="entry name" value="DNA-binding transcriptional regulator NtrC"/>
    <property type="match status" value="1"/>
</dbReference>
<dbReference type="InterPro" id="IPR025944">
    <property type="entry name" value="Sigma_54_int_dom_CS"/>
</dbReference>
<dbReference type="Pfam" id="PF00158">
    <property type="entry name" value="Sigma54_activat"/>
    <property type="match status" value="1"/>
</dbReference>
<dbReference type="InterPro" id="IPR027417">
    <property type="entry name" value="P-loop_NTPase"/>
</dbReference>
<dbReference type="PROSITE" id="PS00675">
    <property type="entry name" value="SIGMA54_INTERACT_1"/>
    <property type="match status" value="1"/>
</dbReference>
<dbReference type="CDD" id="cd00130">
    <property type="entry name" value="PAS"/>
    <property type="match status" value="1"/>
</dbReference>
<keyword evidence="8" id="KW-1185">Reference proteome</keyword>
<evidence type="ECO:0000256" key="1">
    <source>
        <dbReference type="ARBA" id="ARBA00022741"/>
    </source>
</evidence>
<dbReference type="PANTHER" id="PTHR32071">
    <property type="entry name" value="TRANSCRIPTIONAL REGULATORY PROTEIN"/>
    <property type="match status" value="1"/>
</dbReference>
<gene>
    <name evidence="7" type="ORF">SAMN05421736_104131</name>
</gene>
<dbReference type="InterPro" id="IPR025662">
    <property type="entry name" value="Sigma_54_int_dom_ATP-bd_1"/>
</dbReference>
<dbReference type="SUPFAM" id="SSF46689">
    <property type="entry name" value="Homeodomain-like"/>
    <property type="match status" value="1"/>
</dbReference>
<evidence type="ECO:0000313" key="8">
    <source>
        <dbReference type="Proteomes" id="UP000198935"/>
    </source>
</evidence>
<dbReference type="STRING" id="1503961.SAMN05421736_104131"/>
<feature type="domain" description="PAS" evidence="6">
    <location>
        <begin position="8"/>
        <end position="56"/>
    </location>
</feature>
<dbReference type="PROSITE" id="PS50045">
    <property type="entry name" value="SIGMA54_INTERACT_4"/>
    <property type="match status" value="1"/>
</dbReference>
<evidence type="ECO:0000256" key="3">
    <source>
        <dbReference type="ARBA" id="ARBA00023015"/>
    </source>
</evidence>
<dbReference type="Gene3D" id="1.10.10.60">
    <property type="entry name" value="Homeodomain-like"/>
    <property type="match status" value="1"/>
</dbReference>
<sequence>MFASEADTKEMLKAILQSIDEGIHVIDKNGITIYYNNIAAEHDGLSPEEVIGKPLLDAFPSLSPQTSTMLKVIETGSPIYNQNQTYKNSRGKLIDTVNTTIPIIVDKEVAGAVEIAKDYSRMKHLSNRIIEMQTKIDRRKTKPSIVEGNEALYTFSDIITHDQGMLTVINKAKKIAQTSSPVFVCGETGTGKELLVQSIHHASPRATGPFISQNCAAIPASLLESTLFGTTKGSFTGSENREGLFELAHVGTLFLDEIHTLPYELQAKLLRVLEDGVVRRIGSGRSVKTNVRIIVATNEQAENLLNSGTLRMDLYYRLNVLTLFLPPLRERMTDIEKLIPAFINDFNRQFNKQVKHIAKEAMLLLHSYPWPGNVRELRHCIESAMTFVEGDTITVDDLPDRFYQRQAESGSSLTLSPDLQKQSLKDIVDDVEKTLIRQTLQEFAGNIKQTAAHLKIPRQTLQYKITKYQLS</sequence>
<keyword evidence="1" id="KW-0547">Nucleotide-binding</keyword>
<dbReference type="PANTHER" id="PTHR32071:SF74">
    <property type="entry name" value="TRANSCRIPTIONAL ACTIVATOR ROCR"/>
    <property type="match status" value="1"/>
</dbReference>
<dbReference type="Pfam" id="PF00989">
    <property type="entry name" value="PAS"/>
    <property type="match status" value="1"/>
</dbReference>
<organism evidence="7 8">
    <name type="scientific">Evansella caseinilytica</name>
    <dbReference type="NCBI Taxonomy" id="1503961"/>
    <lineage>
        <taxon>Bacteria</taxon>
        <taxon>Bacillati</taxon>
        <taxon>Bacillota</taxon>
        <taxon>Bacilli</taxon>
        <taxon>Bacillales</taxon>
        <taxon>Bacillaceae</taxon>
        <taxon>Evansella</taxon>
    </lineage>
</organism>
<proteinExistence type="predicted"/>
<dbReference type="Proteomes" id="UP000198935">
    <property type="component" value="Unassembled WGS sequence"/>
</dbReference>
<keyword evidence="4" id="KW-0804">Transcription</keyword>
<dbReference type="PRINTS" id="PR01590">
    <property type="entry name" value="HTHFIS"/>
</dbReference>
<feature type="domain" description="Sigma-54 factor interaction" evidence="5">
    <location>
        <begin position="158"/>
        <end position="386"/>
    </location>
</feature>
<dbReference type="InterPro" id="IPR002197">
    <property type="entry name" value="HTH_Fis"/>
</dbReference>
<dbReference type="Pfam" id="PF25601">
    <property type="entry name" value="AAA_lid_14"/>
    <property type="match status" value="1"/>
</dbReference>
<dbReference type="GO" id="GO:0006355">
    <property type="term" value="P:regulation of DNA-templated transcription"/>
    <property type="evidence" value="ECO:0007669"/>
    <property type="project" value="InterPro"/>
</dbReference>
<evidence type="ECO:0000256" key="4">
    <source>
        <dbReference type="ARBA" id="ARBA00023163"/>
    </source>
</evidence>
<dbReference type="SUPFAM" id="SSF55785">
    <property type="entry name" value="PYP-like sensor domain (PAS domain)"/>
    <property type="match status" value="1"/>
</dbReference>
<dbReference type="InterPro" id="IPR009057">
    <property type="entry name" value="Homeodomain-like_sf"/>
</dbReference>
<dbReference type="Gene3D" id="1.10.8.60">
    <property type="match status" value="1"/>
</dbReference>
<dbReference type="CDD" id="cd00009">
    <property type="entry name" value="AAA"/>
    <property type="match status" value="1"/>
</dbReference>
<dbReference type="GO" id="GO:0043565">
    <property type="term" value="F:sequence-specific DNA binding"/>
    <property type="evidence" value="ECO:0007669"/>
    <property type="project" value="InterPro"/>
</dbReference>
<evidence type="ECO:0000256" key="2">
    <source>
        <dbReference type="ARBA" id="ARBA00022840"/>
    </source>
</evidence>
<dbReference type="InterPro" id="IPR002078">
    <property type="entry name" value="Sigma_54_int"/>
</dbReference>
<dbReference type="GO" id="GO:0005524">
    <property type="term" value="F:ATP binding"/>
    <property type="evidence" value="ECO:0007669"/>
    <property type="project" value="UniProtKB-KW"/>
</dbReference>
<dbReference type="Gene3D" id="3.40.50.300">
    <property type="entry name" value="P-loop containing nucleotide triphosphate hydrolases"/>
    <property type="match status" value="1"/>
</dbReference>
<dbReference type="SUPFAM" id="SSF52540">
    <property type="entry name" value="P-loop containing nucleoside triphosphate hydrolases"/>
    <property type="match status" value="1"/>
</dbReference>
<dbReference type="EMBL" id="FNPI01000004">
    <property type="protein sequence ID" value="SDY90039.1"/>
    <property type="molecule type" value="Genomic_DNA"/>
</dbReference>
<dbReference type="PROSITE" id="PS00688">
    <property type="entry name" value="SIGMA54_INTERACT_3"/>
    <property type="match status" value="1"/>
</dbReference>
<protein>
    <submittedName>
        <fullName evidence="7">Arginine utilization regulatory protein</fullName>
    </submittedName>
</protein>
<dbReference type="InterPro" id="IPR058031">
    <property type="entry name" value="AAA_lid_NorR"/>
</dbReference>
<dbReference type="InterPro" id="IPR000014">
    <property type="entry name" value="PAS"/>
</dbReference>
<evidence type="ECO:0000313" key="7">
    <source>
        <dbReference type="EMBL" id="SDY90039.1"/>
    </source>
</evidence>
<evidence type="ECO:0000259" key="6">
    <source>
        <dbReference type="PROSITE" id="PS50112"/>
    </source>
</evidence>
<evidence type="ECO:0000259" key="5">
    <source>
        <dbReference type="PROSITE" id="PS50045"/>
    </source>
</evidence>
<accession>A0A1H3NPD9</accession>
<dbReference type="InterPro" id="IPR003593">
    <property type="entry name" value="AAA+_ATPase"/>
</dbReference>
<dbReference type="SMART" id="SM00382">
    <property type="entry name" value="AAA"/>
    <property type="match status" value="1"/>
</dbReference>
<name>A0A1H3NPD9_9BACI</name>
<dbReference type="PROSITE" id="PS50112">
    <property type="entry name" value="PAS"/>
    <property type="match status" value="1"/>
</dbReference>
<keyword evidence="3" id="KW-0805">Transcription regulation</keyword>
<reference evidence="8" key="1">
    <citation type="submission" date="2016-10" db="EMBL/GenBank/DDBJ databases">
        <authorList>
            <person name="Varghese N."/>
            <person name="Submissions S."/>
        </authorList>
    </citation>
    <scope>NUCLEOTIDE SEQUENCE [LARGE SCALE GENOMIC DNA]</scope>
    <source>
        <strain evidence="8">SP</strain>
    </source>
</reference>
<dbReference type="AlphaFoldDB" id="A0A1H3NPD9"/>
<dbReference type="SMART" id="SM00091">
    <property type="entry name" value="PAS"/>
    <property type="match status" value="1"/>
</dbReference>